<comment type="caution">
    <text evidence="1">The sequence shown here is derived from an EMBL/GenBank/DDBJ whole genome shotgun (WGS) entry which is preliminary data.</text>
</comment>
<name>A0ACB6RIH1_9PLEO</name>
<protein>
    <submittedName>
        <fullName evidence="1">SET domain-containing protein</fullName>
    </submittedName>
</protein>
<dbReference type="Proteomes" id="UP000799754">
    <property type="component" value="Unassembled WGS sequence"/>
</dbReference>
<sequence>MYPSNDSTLTTASSACSTSRPSSASSAPPIEFSKSLPAGAPSTPFFEIHDTPTAGRAVFATRSIAEGTLLWRSDDLTLSVLLREYRREVCGQCFSYDYGRDLPIRDQSVGFAFCSKECQEVWKQWNGDVGVRAWIAVETLVKKRSKEDDEMVEANLPRPTGKEIGSAWGGVEAQASLILTAREAERPMSEGLADETKDGPVQITKQHRKALQRALQQKISPDVMSFIVSGIVWRHNSPQDWDKVLVLADDTTPYHSADDLAAFVRSYLHLLAILPLPLLPLTTPETIFLLSSRDSHNSFGIRSLEDDGSEFFGYGCWPAASYFNHSCGPNIEKNREGRVWNFRAGSDIEAGEELNITYLSGEERKLSRGERMQTLKRNWGFECSCRRCGAVGG</sequence>
<accession>A0ACB6RIH1</accession>
<keyword evidence="2" id="KW-1185">Reference proteome</keyword>
<proteinExistence type="predicted"/>
<organism evidence="1 2">
    <name type="scientific">Macroventuria anomochaeta</name>
    <dbReference type="NCBI Taxonomy" id="301207"/>
    <lineage>
        <taxon>Eukaryota</taxon>
        <taxon>Fungi</taxon>
        <taxon>Dikarya</taxon>
        <taxon>Ascomycota</taxon>
        <taxon>Pezizomycotina</taxon>
        <taxon>Dothideomycetes</taxon>
        <taxon>Pleosporomycetidae</taxon>
        <taxon>Pleosporales</taxon>
        <taxon>Pleosporineae</taxon>
        <taxon>Didymellaceae</taxon>
        <taxon>Macroventuria</taxon>
    </lineage>
</organism>
<evidence type="ECO:0000313" key="2">
    <source>
        <dbReference type="Proteomes" id="UP000799754"/>
    </source>
</evidence>
<evidence type="ECO:0000313" key="1">
    <source>
        <dbReference type="EMBL" id="KAF2621559.1"/>
    </source>
</evidence>
<gene>
    <name evidence="1" type="ORF">BU25DRAFT_237404</name>
</gene>
<dbReference type="EMBL" id="MU006754">
    <property type="protein sequence ID" value="KAF2621559.1"/>
    <property type="molecule type" value="Genomic_DNA"/>
</dbReference>
<reference evidence="1" key="1">
    <citation type="journal article" date="2020" name="Stud. Mycol.">
        <title>101 Dothideomycetes genomes: a test case for predicting lifestyles and emergence of pathogens.</title>
        <authorList>
            <person name="Haridas S."/>
            <person name="Albert R."/>
            <person name="Binder M."/>
            <person name="Bloem J."/>
            <person name="Labutti K."/>
            <person name="Salamov A."/>
            <person name="Andreopoulos B."/>
            <person name="Baker S."/>
            <person name="Barry K."/>
            <person name="Bills G."/>
            <person name="Bluhm B."/>
            <person name="Cannon C."/>
            <person name="Castanera R."/>
            <person name="Culley D."/>
            <person name="Daum C."/>
            <person name="Ezra D."/>
            <person name="Gonzalez J."/>
            <person name="Henrissat B."/>
            <person name="Kuo A."/>
            <person name="Liang C."/>
            <person name="Lipzen A."/>
            <person name="Lutzoni F."/>
            <person name="Magnuson J."/>
            <person name="Mondo S."/>
            <person name="Nolan M."/>
            <person name="Ohm R."/>
            <person name="Pangilinan J."/>
            <person name="Park H.-J."/>
            <person name="Ramirez L."/>
            <person name="Alfaro M."/>
            <person name="Sun H."/>
            <person name="Tritt A."/>
            <person name="Yoshinaga Y."/>
            <person name="Zwiers L.-H."/>
            <person name="Turgeon B."/>
            <person name="Goodwin S."/>
            <person name="Spatafora J."/>
            <person name="Crous P."/>
            <person name="Grigoriev I."/>
        </authorList>
    </citation>
    <scope>NUCLEOTIDE SEQUENCE</scope>
    <source>
        <strain evidence="1">CBS 525.71</strain>
    </source>
</reference>